<dbReference type="EMBL" id="CP015994">
    <property type="protein sequence ID" value="ASI48051.1"/>
    <property type="molecule type" value="Genomic_DNA"/>
</dbReference>
<dbReference type="AlphaFoldDB" id="A0A2Z2LCD1"/>
<proteinExistence type="predicted"/>
<accession>A0A2Z2LCD1</accession>
<protein>
    <recommendedName>
        <fullName evidence="3">YbaB/EbfC family nucleoid-associated protein</fullName>
    </recommendedName>
</protein>
<sequence>MPFDDQKFFDLQNAIKKKLGELRVHQEPKSFDGQSLGGRVHVKIVLSNFLEYKVQEVRVDPSVLEGEAFMVEDLIKAAFDDAFRKSVEHNKGLISSLMSFHF</sequence>
<evidence type="ECO:0000313" key="1">
    <source>
        <dbReference type="EMBL" id="ASI48051.1"/>
    </source>
</evidence>
<dbReference type="InterPro" id="IPR036894">
    <property type="entry name" value="YbaB-like_sf"/>
</dbReference>
<dbReference type="Gene3D" id="3.30.1310.10">
    <property type="entry name" value="Nucleoid-associated protein YbaB-like domain"/>
    <property type="match status" value="1"/>
</dbReference>
<keyword evidence="2" id="KW-1185">Reference proteome</keyword>
<organism evidence="1 2">
    <name type="scientific">Anaplasma ovis str. Haibei</name>
    <dbReference type="NCBI Taxonomy" id="1248439"/>
    <lineage>
        <taxon>Bacteria</taxon>
        <taxon>Pseudomonadati</taxon>
        <taxon>Pseudomonadota</taxon>
        <taxon>Alphaproteobacteria</taxon>
        <taxon>Rickettsiales</taxon>
        <taxon>Anaplasmataceae</taxon>
        <taxon>Anaplasma</taxon>
    </lineage>
</organism>
<reference evidence="1 2" key="2">
    <citation type="journal article" date="2019" name="BMC Genomics">
        <title>The Anaplasma ovis genome reveals a high proportion of pseudogenes.</title>
        <authorList>
            <person name="Liu Z."/>
            <person name="Peasley A.M."/>
            <person name="Yang J."/>
            <person name="Li Y."/>
            <person name="Guan G."/>
            <person name="Luo J."/>
            <person name="Yin H."/>
            <person name="Brayton K.A."/>
        </authorList>
    </citation>
    <scope>NUCLEOTIDE SEQUENCE [LARGE SCALE GENOMIC DNA]</scope>
    <source>
        <strain evidence="1 2">Haibei</strain>
    </source>
</reference>
<reference evidence="2" key="1">
    <citation type="submission" date="2018-06" db="EMBL/GenBank/DDBJ databases">
        <title>The Anaplasma ovis genome reveals a high proportion of pseudogenes.</title>
        <authorList>
            <person name="Liu Z."/>
            <person name="Peasley A.M."/>
            <person name="Yang J."/>
            <person name="Li Y."/>
            <person name="Guan G."/>
            <person name="Luo J."/>
            <person name="Yin H."/>
            <person name="Brayton K.A."/>
        </authorList>
    </citation>
    <scope>NUCLEOTIDE SEQUENCE [LARGE SCALE GENOMIC DNA]</scope>
    <source>
        <strain evidence="2">Haibei</strain>
    </source>
</reference>
<evidence type="ECO:0000313" key="2">
    <source>
        <dbReference type="Proteomes" id="UP000259762"/>
    </source>
</evidence>
<evidence type="ECO:0008006" key="3">
    <source>
        <dbReference type="Google" id="ProtNLM"/>
    </source>
</evidence>
<dbReference type="RefSeq" id="WP_075139296.1">
    <property type="nucleotide sequence ID" value="NZ_CP015994.1"/>
</dbReference>
<dbReference type="OrthoDB" id="9803080at2"/>
<name>A0A2Z2LCD1_9RICK</name>
<dbReference type="GO" id="GO:0003677">
    <property type="term" value="F:DNA binding"/>
    <property type="evidence" value="ECO:0007669"/>
    <property type="project" value="InterPro"/>
</dbReference>
<dbReference type="InterPro" id="IPR004401">
    <property type="entry name" value="YbaB/EbfC"/>
</dbReference>
<gene>
    <name evidence="1" type="ORF">AOV_04765</name>
</gene>
<dbReference type="Pfam" id="PF02575">
    <property type="entry name" value="YbaB_DNA_bd"/>
    <property type="match status" value="1"/>
</dbReference>
<dbReference type="KEGG" id="aoh:AOV_04765"/>
<dbReference type="SUPFAM" id="SSF82607">
    <property type="entry name" value="YbaB-like"/>
    <property type="match status" value="1"/>
</dbReference>
<dbReference type="Proteomes" id="UP000259762">
    <property type="component" value="Chromosome"/>
</dbReference>